<organism evidence="5 6">
    <name type="scientific">Candidatus Syntrophonatronum acetioxidans</name>
    <dbReference type="NCBI Taxonomy" id="1795816"/>
    <lineage>
        <taxon>Bacteria</taxon>
        <taxon>Bacillati</taxon>
        <taxon>Bacillota</taxon>
        <taxon>Clostridia</taxon>
        <taxon>Eubacteriales</taxon>
        <taxon>Syntrophomonadaceae</taxon>
        <taxon>Candidatus Syntrophonatronum</taxon>
    </lineage>
</organism>
<evidence type="ECO:0000313" key="6">
    <source>
        <dbReference type="Proteomes" id="UP000285138"/>
    </source>
</evidence>
<protein>
    <submittedName>
        <fullName evidence="5">NAD(P)/FAD-dependent oxidoreductase</fullName>
    </submittedName>
</protein>
<dbReference type="EMBL" id="QZAA01000028">
    <property type="protein sequence ID" value="RQD78284.1"/>
    <property type="molecule type" value="Genomic_DNA"/>
</dbReference>
<proteinExistence type="predicted"/>
<dbReference type="InterPro" id="IPR016156">
    <property type="entry name" value="FAD/NAD-linked_Rdtase_dimer_sf"/>
</dbReference>
<evidence type="ECO:0000313" key="5">
    <source>
        <dbReference type="EMBL" id="RQD78284.1"/>
    </source>
</evidence>
<sequence length="406" mass="45579">MSYVIIGNSAAGISAAEVLRERGIKEEIVIISEEEHSPYYRFMVGKYLAGKVTSSEMVYRSREFYRDNNIIPFLGEKVKGIDTESKKVLFENREYITYEKLLIAAGAVPKRLMVDKTDYGPIFTLRTWQDAQNILDVVGKSEKALVVGGGVIGTTVTQALLSRGQKVSLLLTEPRLLYHALDERGSKLIEKMLINPDLEIYNEDRIIEVIHNPFDFKMVGVGLNSGQEVRCHFMVMDLGVEPNTQILRGAGVEPGRGIKVNEKMESVFPHVYAAGDVTESWNMVREAYTQTPNWSNASSQGRVAGINMAGGEEYHPGTLDIYTGELGLPYVSVGLVNPRQEGYGEDYQEKFREREEDLVYRKVVLKDGILCGLVFVGEIRGAEKAIKLIKERTLLTEKDIEELLRV</sequence>
<dbReference type="Gene3D" id="3.30.390.30">
    <property type="match status" value="1"/>
</dbReference>
<keyword evidence="2" id="KW-0285">Flavoprotein</keyword>
<evidence type="ECO:0000256" key="3">
    <source>
        <dbReference type="ARBA" id="ARBA00022827"/>
    </source>
</evidence>
<evidence type="ECO:0000256" key="2">
    <source>
        <dbReference type="ARBA" id="ARBA00022630"/>
    </source>
</evidence>
<evidence type="ECO:0000259" key="4">
    <source>
        <dbReference type="Pfam" id="PF07992"/>
    </source>
</evidence>
<dbReference type="Gene3D" id="3.50.50.60">
    <property type="entry name" value="FAD/NAD(P)-binding domain"/>
    <property type="match status" value="2"/>
</dbReference>
<evidence type="ECO:0000256" key="1">
    <source>
        <dbReference type="ARBA" id="ARBA00001974"/>
    </source>
</evidence>
<dbReference type="Proteomes" id="UP000285138">
    <property type="component" value="Unassembled WGS sequence"/>
</dbReference>
<dbReference type="InterPro" id="IPR050260">
    <property type="entry name" value="FAD-bd_OxRdtase"/>
</dbReference>
<dbReference type="PRINTS" id="PR00368">
    <property type="entry name" value="FADPNR"/>
</dbReference>
<dbReference type="Pfam" id="PF07992">
    <property type="entry name" value="Pyr_redox_2"/>
    <property type="match status" value="1"/>
</dbReference>
<dbReference type="GO" id="GO:0016491">
    <property type="term" value="F:oxidoreductase activity"/>
    <property type="evidence" value="ECO:0007669"/>
    <property type="project" value="InterPro"/>
</dbReference>
<dbReference type="AlphaFoldDB" id="A0A424YIQ1"/>
<comment type="caution">
    <text evidence="5">The sequence shown here is derived from an EMBL/GenBank/DDBJ whole genome shotgun (WGS) entry which is preliminary data.</text>
</comment>
<accession>A0A424YIQ1</accession>
<dbReference type="InterPro" id="IPR023753">
    <property type="entry name" value="FAD/NAD-binding_dom"/>
</dbReference>
<dbReference type="PANTHER" id="PTHR43429:SF3">
    <property type="entry name" value="NITRITE REDUCTASE [NAD(P)H]"/>
    <property type="match status" value="1"/>
</dbReference>
<dbReference type="PANTHER" id="PTHR43429">
    <property type="entry name" value="PYRIDINE NUCLEOTIDE-DISULFIDE OXIDOREDUCTASE DOMAIN-CONTAINING"/>
    <property type="match status" value="1"/>
</dbReference>
<comment type="cofactor">
    <cofactor evidence="1">
        <name>FAD</name>
        <dbReference type="ChEBI" id="CHEBI:57692"/>
    </cofactor>
</comment>
<dbReference type="PRINTS" id="PR00411">
    <property type="entry name" value="PNDRDTASEI"/>
</dbReference>
<feature type="domain" description="FAD/NAD(P)-binding" evidence="4">
    <location>
        <begin position="2"/>
        <end position="301"/>
    </location>
</feature>
<name>A0A424YIQ1_9FIRM</name>
<gene>
    <name evidence="5" type="ORF">D5R97_00645</name>
</gene>
<dbReference type="InterPro" id="IPR036188">
    <property type="entry name" value="FAD/NAD-bd_sf"/>
</dbReference>
<dbReference type="SUPFAM" id="SSF51905">
    <property type="entry name" value="FAD/NAD(P)-binding domain"/>
    <property type="match status" value="2"/>
</dbReference>
<reference evidence="5 6" key="1">
    <citation type="submission" date="2018-08" db="EMBL/GenBank/DDBJ databases">
        <title>The metabolism and importance of syntrophic acetate oxidation coupled to methane or sulfide production in haloalkaline environments.</title>
        <authorList>
            <person name="Timmers P.H.A."/>
            <person name="Vavourakis C.D."/>
            <person name="Sorokin D.Y."/>
            <person name="Sinninghe Damste J.S."/>
            <person name="Muyzer G."/>
            <person name="Stams A.J.M."/>
            <person name="Plugge C.M."/>
        </authorList>
    </citation>
    <scope>NUCLEOTIDE SEQUENCE [LARGE SCALE GENOMIC DNA]</scope>
    <source>
        <strain evidence="5">MSAO_Bac1</strain>
    </source>
</reference>
<keyword evidence="3" id="KW-0274">FAD</keyword>